<dbReference type="Proteomes" id="UP000189229">
    <property type="component" value="Unassembled WGS sequence"/>
</dbReference>
<organism evidence="1 2">
    <name type="scientific">Mycobacterium kansasii</name>
    <dbReference type="NCBI Taxonomy" id="1768"/>
    <lineage>
        <taxon>Bacteria</taxon>
        <taxon>Bacillati</taxon>
        <taxon>Actinomycetota</taxon>
        <taxon>Actinomycetes</taxon>
        <taxon>Mycobacteriales</taxon>
        <taxon>Mycobacteriaceae</taxon>
        <taxon>Mycobacterium</taxon>
    </lineage>
</organism>
<evidence type="ECO:0000313" key="2">
    <source>
        <dbReference type="Proteomes" id="UP000189229"/>
    </source>
</evidence>
<accession>A0A1V3WPT4</accession>
<dbReference type="EMBL" id="MVBM01000007">
    <property type="protein sequence ID" value="OOK68977.1"/>
    <property type="molecule type" value="Genomic_DNA"/>
</dbReference>
<evidence type="ECO:0000313" key="1">
    <source>
        <dbReference type="EMBL" id="OOK68977.1"/>
    </source>
</evidence>
<dbReference type="AlphaFoldDB" id="A0A1V3WPT4"/>
<proteinExistence type="predicted"/>
<reference evidence="1 2" key="1">
    <citation type="submission" date="2017-02" db="EMBL/GenBank/DDBJ databases">
        <title>Complete genome sequences of Mycobacterium kansasii strains isolated from rhesus macaques.</title>
        <authorList>
            <person name="Panda A."/>
            <person name="Nagaraj S."/>
            <person name="Zhao X."/>
            <person name="Tettelin H."/>
            <person name="Detolla L.J."/>
        </authorList>
    </citation>
    <scope>NUCLEOTIDE SEQUENCE [LARGE SCALE GENOMIC DNA]</scope>
    <source>
        <strain evidence="1 2">11-3813</strain>
    </source>
</reference>
<comment type="caution">
    <text evidence="1">The sequence shown here is derived from an EMBL/GenBank/DDBJ whole genome shotgun (WGS) entry which is preliminary data.</text>
</comment>
<sequence length="42" mass="4861">MRHPKARAVLADRKQERTFHGHPDFVATAPARVFAQPWPRLP</sequence>
<protein>
    <submittedName>
        <fullName evidence="1">Uncharacterized protein</fullName>
    </submittedName>
</protein>
<gene>
    <name evidence="1" type="ORF">BZL30_6765</name>
</gene>
<name>A0A1V3WPT4_MYCKA</name>